<dbReference type="eggNOG" id="ENOG502QS4E">
    <property type="taxonomic scope" value="Eukaryota"/>
</dbReference>
<feature type="coiled-coil region" evidence="1">
    <location>
        <begin position="417"/>
        <end position="524"/>
    </location>
</feature>
<name>A9VC34_MONBE</name>
<dbReference type="GO" id="GO:0005929">
    <property type="term" value="C:cilium"/>
    <property type="evidence" value="ECO:0000318"/>
    <property type="project" value="GO_Central"/>
</dbReference>
<dbReference type="GO" id="GO:0035735">
    <property type="term" value="P:intraciliary transport involved in cilium assembly"/>
    <property type="evidence" value="ECO:0000318"/>
    <property type="project" value="GO_Central"/>
</dbReference>
<dbReference type="Proteomes" id="UP000001357">
    <property type="component" value="Unassembled WGS sequence"/>
</dbReference>
<reference evidence="2 3" key="1">
    <citation type="journal article" date="2008" name="Nature">
        <title>The genome of the choanoflagellate Monosiga brevicollis and the origin of metazoans.</title>
        <authorList>
            <consortium name="JGI Sequencing"/>
            <person name="King N."/>
            <person name="Westbrook M.J."/>
            <person name="Young S.L."/>
            <person name="Kuo A."/>
            <person name="Abedin M."/>
            <person name="Chapman J."/>
            <person name="Fairclough S."/>
            <person name="Hellsten U."/>
            <person name="Isogai Y."/>
            <person name="Letunic I."/>
            <person name="Marr M."/>
            <person name="Pincus D."/>
            <person name="Putnam N."/>
            <person name="Rokas A."/>
            <person name="Wright K.J."/>
            <person name="Zuzow R."/>
            <person name="Dirks W."/>
            <person name="Good M."/>
            <person name="Goodstein D."/>
            <person name="Lemons D."/>
            <person name="Li W."/>
            <person name="Lyons J.B."/>
            <person name="Morris A."/>
            <person name="Nichols S."/>
            <person name="Richter D.J."/>
            <person name="Salamov A."/>
            <person name="Bork P."/>
            <person name="Lim W.A."/>
            <person name="Manning G."/>
            <person name="Miller W.T."/>
            <person name="McGinnis W."/>
            <person name="Shapiro H."/>
            <person name="Tjian R."/>
            <person name="Grigoriev I.V."/>
            <person name="Rokhsar D."/>
        </authorList>
    </citation>
    <scope>NUCLEOTIDE SEQUENCE [LARGE SCALE GENOMIC DNA]</scope>
    <source>
        <strain evidence="3">MX1 / ATCC 50154</strain>
    </source>
</reference>
<organism evidence="2 3">
    <name type="scientific">Monosiga brevicollis</name>
    <name type="common">Choanoflagellate</name>
    <dbReference type="NCBI Taxonomy" id="81824"/>
    <lineage>
        <taxon>Eukaryota</taxon>
        <taxon>Choanoflagellata</taxon>
        <taxon>Craspedida</taxon>
        <taxon>Salpingoecidae</taxon>
        <taxon>Monosiga</taxon>
    </lineage>
</organism>
<gene>
    <name evidence="2" type="ORF">MONBRDRAFT_39082</name>
</gene>
<evidence type="ECO:0000256" key="1">
    <source>
        <dbReference type="SAM" id="Coils"/>
    </source>
</evidence>
<dbReference type="KEGG" id="mbr:MONBRDRAFT_39082"/>
<protein>
    <recommendedName>
        <fullName evidence="4">Intraflagellar transport protein 74 homolog</fullName>
    </recommendedName>
</protein>
<dbReference type="GO" id="GO:0048487">
    <property type="term" value="F:beta-tubulin binding"/>
    <property type="evidence" value="ECO:0000318"/>
    <property type="project" value="GO_Central"/>
</dbReference>
<feature type="coiled-coil region" evidence="1">
    <location>
        <begin position="90"/>
        <end position="347"/>
    </location>
</feature>
<evidence type="ECO:0008006" key="4">
    <source>
        <dbReference type="Google" id="ProtNLM"/>
    </source>
</evidence>
<dbReference type="EMBL" id="CH991579">
    <property type="protein sequence ID" value="EDQ84954.1"/>
    <property type="molecule type" value="Genomic_DNA"/>
</dbReference>
<dbReference type="InParanoid" id="A9VC34"/>
<dbReference type="AlphaFoldDB" id="A9VC34"/>
<dbReference type="PANTHER" id="PTHR31432:SF0">
    <property type="entry name" value="INTRAFLAGELLAR TRANSPORT PROTEIN 74 HOMOLOG"/>
    <property type="match status" value="1"/>
</dbReference>
<proteinExistence type="predicted"/>
<dbReference type="FunCoup" id="A9VC34">
    <property type="interactions" value="382"/>
</dbReference>
<dbReference type="InterPro" id="IPR029602">
    <property type="entry name" value="IFT74"/>
</dbReference>
<evidence type="ECO:0000313" key="3">
    <source>
        <dbReference type="Proteomes" id="UP000001357"/>
    </source>
</evidence>
<keyword evidence="3" id="KW-1185">Reference proteome</keyword>
<dbReference type="GeneID" id="5895511"/>
<dbReference type="GO" id="GO:0030992">
    <property type="term" value="C:intraciliary transport particle B"/>
    <property type="evidence" value="ECO:0000318"/>
    <property type="project" value="GO_Central"/>
</dbReference>
<accession>A9VC34</accession>
<dbReference type="PANTHER" id="PTHR31432">
    <property type="entry name" value="INTRAFLAGELLAR TRANSPORT PROTEIN 74 HOMOLOG"/>
    <property type="match status" value="1"/>
</dbReference>
<keyword evidence="1" id="KW-0175">Coiled coil</keyword>
<evidence type="ECO:0000313" key="2">
    <source>
        <dbReference type="EMBL" id="EDQ84954.1"/>
    </source>
</evidence>
<dbReference type="STRING" id="81824.A9VC34"/>
<dbReference type="RefSeq" id="XP_001750295.1">
    <property type="nucleotide sequence ID" value="XM_001750243.1"/>
</dbReference>
<sequence length="587" mass="67003">MSQRPTTGMRLGTGRIGTAARRGTAGIRIGTGRVGTARLGTAARAVAGGVLTTQVAVGHRPMTQQGLGGTQRLATQAGQGRVVLDETYFLGALRSKSSELSNEINRMRDEIAKFERQADSYVAFEKKAEKLAAEIKGLQGQLADTNLLLDHLRTNTDMADVAEDRKELKAANDIKQAEIDKIFTERQTLERQVKTVEEEMERQKSADDALTENMTPDQRARYDELKAASTEYKAKAEAQQTQLEDLTKTLEQLERELASAPLKREAVALTDQLAALKQKEATLMEQIEQEKAESPEQQRERLLTQVKTDNQDIAAMERKMGEAQREIDRLTTELDEMEEGDAQEDEEKRQKYQQLVKHDQEMNEFMSSFEATMADATERVEEREQHVQELLEAISRHMDHAKQLPSTEDHTHLRDDLAFKEREMQRSEATAQSLEGKRAGLARDLRNVEQIEDKIASEMAELKEQLRTMREELVVYSDTDRLTRDIEEERRALAQEKRRCMVRKEAVKRVVQELAAQHEKLKAQMQKNETWTQLLNLEKKWQHYEKNNFVMRDIIASKTKEADHEAAAGRVRGVMQSLQEKLQVQYA</sequence>
<dbReference type="OMA" id="THAMDPQ"/>